<name>A0ABQ1TXP3_9FLAO</name>
<dbReference type="PROSITE" id="PS51257">
    <property type="entry name" value="PROKAR_LIPOPROTEIN"/>
    <property type="match status" value="1"/>
</dbReference>
<reference evidence="3" key="1">
    <citation type="journal article" date="2019" name="Int. J. Syst. Evol. Microbiol.">
        <title>The Global Catalogue of Microorganisms (GCM) 10K type strain sequencing project: providing services to taxonomists for standard genome sequencing and annotation.</title>
        <authorList>
            <consortium name="The Broad Institute Genomics Platform"/>
            <consortium name="The Broad Institute Genome Sequencing Center for Infectious Disease"/>
            <person name="Wu L."/>
            <person name="Ma J."/>
        </authorList>
    </citation>
    <scope>NUCLEOTIDE SEQUENCE [LARGE SCALE GENOMIC DNA]</scope>
    <source>
        <strain evidence="3">CGMCC 1.16060</strain>
    </source>
</reference>
<organism evidence="2 3">
    <name type="scientific">Flavobacterium limi</name>
    <dbReference type="NCBI Taxonomy" id="2045105"/>
    <lineage>
        <taxon>Bacteria</taxon>
        <taxon>Pseudomonadati</taxon>
        <taxon>Bacteroidota</taxon>
        <taxon>Flavobacteriia</taxon>
        <taxon>Flavobacteriales</taxon>
        <taxon>Flavobacteriaceae</taxon>
        <taxon>Flavobacterium</taxon>
    </lineage>
</organism>
<keyword evidence="1" id="KW-0732">Signal</keyword>
<evidence type="ECO:0000256" key="1">
    <source>
        <dbReference type="SAM" id="SignalP"/>
    </source>
</evidence>
<feature type="signal peptide" evidence="1">
    <location>
        <begin position="1"/>
        <end position="22"/>
    </location>
</feature>
<feature type="chain" id="PRO_5047163506" description="DUF3823 domain-containing protein" evidence="1">
    <location>
        <begin position="23"/>
        <end position="256"/>
    </location>
</feature>
<protein>
    <recommendedName>
        <fullName evidence="4">DUF3823 domain-containing protein</fullName>
    </recommendedName>
</protein>
<evidence type="ECO:0000313" key="2">
    <source>
        <dbReference type="EMBL" id="GGF05737.1"/>
    </source>
</evidence>
<proteinExistence type="predicted"/>
<gene>
    <name evidence="2" type="ORF">GCM10011518_13710</name>
</gene>
<accession>A0ABQ1TXP3</accession>
<dbReference type="EMBL" id="BMKP01000002">
    <property type="protein sequence ID" value="GGF05737.1"/>
    <property type="molecule type" value="Genomic_DNA"/>
</dbReference>
<evidence type="ECO:0008006" key="4">
    <source>
        <dbReference type="Google" id="ProtNLM"/>
    </source>
</evidence>
<evidence type="ECO:0000313" key="3">
    <source>
        <dbReference type="Proteomes" id="UP000655016"/>
    </source>
</evidence>
<keyword evidence="3" id="KW-1185">Reference proteome</keyword>
<dbReference type="RefSeq" id="WP_163393355.1">
    <property type="nucleotide sequence ID" value="NZ_BMKP01000002.1"/>
</dbReference>
<comment type="caution">
    <text evidence="2">The sequence shown here is derived from an EMBL/GenBank/DDBJ whole genome shotgun (WGS) entry which is preliminary data.</text>
</comment>
<dbReference type="Proteomes" id="UP000655016">
    <property type="component" value="Unassembled WGS sequence"/>
</dbReference>
<sequence>MNNIKKLILGMGILLFGMTSCSGDEMKYDISVVKPFETLLNGEPFVLGTGITTKPIFVYKENGEYFANYSTLYSFALDNGKYKFVATDIPEQMITSPANLNDLIVPQSVTADQRVDLSAATPYESPFTEKLTMKILTRTGTLRLKSLDTKADKSYTTIKTTVEVKRTGYKISDETFIQGDMTISRSKATTSGGINYTDDFILLQTDEETNNVRVKIEFLNDEKAVVRTKVLDAAFPILPNEVTNINLNLNDPEPGN</sequence>